<dbReference type="AlphaFoldDB" id="A0A1G9S564"/>
<comment type="similarity">
    <text evidence="1">Belongs to the flavoredoxin family.</text>
</comment>
<dbReference type="EMBL" id="FNHQ01000004">
    <property type="protein sequence ID" value="SDM30653.1"/>
    <property type="molecule type" value="Genomic_DNA"/>
</dbReference>
<dbReference type="InterPro" id="IPR002563">
    <property type="entry name" value="Flavin_Rdtase-like_dom"/>
</dbReference>
<proteinExistence type="inferred from homology"/>
<dbReference type="InterPro" id="IPR052174">
    <property type="entry name" value="Flavoredoxin"/>
</dbReference>
<evidence type="ECO:0000256" key="1">
    <source>
        <dbReference type="ARBA" id="ARBA00038054"/>
    </source>
</evidence>
<dbReference type="Gene3D" id="2.30.110.10">
    <property type="entry name" value="Electron Transport, Fmn-binding Protein, Chain A"/>
    <property type="match status" value="1"/>
</dbReference>
<dbReference type="PANTHER" id="PTHR43567:SF5">
    <property type="entry name" value="HYPOTHETICAL CYTOSOLIC PROTEIN"/>
    <property type="match status" value="1"/>
</dbReference>
<dbReference type="RefSeq" id="WP_091648078.1">
    <property type="nucleotide sequence ID" value="NZ_FNHQ01000004.1"/>
</dbReference>
<dbReference type="Pfam" id="PF01613">
    <property type="entry name" value="Flavin_Reduct"/>
    <property type="match status" value="1"/>
</dbReference>
<organism evidence="3 4">
    <name type="scientific">Megasphaera paucivorans</name>
    <dbReference type="NCBI Taxonomy" id="349095"/>
    <lineage>
        <taxon>Bacteria</taxon>
        <taxon>Bacillati</taxon>
        <taxon>Bacillota</taxon>
        <taxon>Negativicutes</taxon>
        <taxon>Veillonellales</taxon>
        <taxon>Veillonellaceae</taxon>
        <taxon>Megasphaera</taxon>
    </lineage>
</organism>
<gene>
    <name evidence="3" type="ORF">SAMN05660299_00638</name>
</gene>
<keyword evidence="4" id="KW-1185">Reference proteome</keyword>
<accession>A0A1G9S564</accession>
<dbReference type="SUPFAM" id="SSF50475">
    <property type="entry name" value="FMN-binding split barrel"/>
    <property type="match status" value="1"/>
</dbReference>
<dbReference type="STRING" id="349095.SAMN05660299_00638"/>
<reference evidence="3 4" key="1">
    <citation type="submission" date="2016-10" db="EMBL/GenBank/DDBJ databases">
        <authorList>
            <person name="de Groot N.N."/>
        </authorList>
    </citation>
    <scope>NUCLEOTIDE SEQUENCE [LARGE SCALE GENOMIC DNA]</scope>
    <source>
        <strain evidence="3 4">DSM 16981</strain>
    </source>
</reference>
<dbReference type="GO" id="GO:0010181">
    <property type="term" value="F:FMN binding"/>
    <property type="evidence" value="ECO:0007669"/>
    <property type="project" value="InterPro"/>
</dbReference>
<dbReference type="Proteomes" id="UP000199309">
    <property type="component" value="Unassembled WGS sequence"/>
</dbReference>
<dbReference type="GO" id="GO:0016646">
    <property type="term" value="F:oxidoreductase activity, acting on the CH-NH group of donors, NAD or NADP as acceptor"/>
    <property type="evidence" value="ECO:0007669"/>
    <property type="project" value="UniProtKB-ARBA"/>
</dbReference>
<feature type="domain" description="Flavin reductase like" evidence="2">
    <location>
        <begin position="16"/>
        <end position="163"/>
    </location>
</feature>
<evidence type="ECO:0000313" key="3">
    <source>
        <dbReference type="EMBL" id="SDM30653.1"/>
    </source>
</evidence>
<dbReference type="PANTHER" id="PTHR43567">
    <property type="entry name" value="FLAVOREDOXIN-RELATED-RELATED"/>
    <property type="match status" value="1"/>
</dbReference>
<dbReference type="InterPro" id="IPR012349">
    <property type="entry name" value="Split_barrel_FMN-bd"/>
</dbReference>
<name>A0A1G9S564_9FIRM</name>
<protein>
    <submittedName>
        <fullName evidence="3">Flavin reductase like domain-containing protein</fullName>
    </submittedName>
</protein>
<evidence type="ECO:0000313" key="4">
    <source>
        <dbReference type="Proteomes" id="UP000199309"/>
    </source>
</evidence>
<sequence length="164" mass="18004">MIQASEYGKIFNDRLNKGAFLNTSNGQKANTMTVSWGSLGIMWGAPTVTIMVRQTRYSKENLNAVKAFTLSVPMDDSYKDALALCGSKSGRDTDKFAAAGITLQAPKTGIVPVIGGGPFLQLECSVVYERKMDLACLNPDEREKWYGDTEHTFYIGKINAVYTV</sequence>
<evidence type="ECO:0000259" key="2">
    <source>
        <dbReference type="Pfam" id="PF01613"/>
    </source>
</evidence>
<dbReference type="OrthoDB" id="9791490at2"/>